<evidence type="ECO:0000313" key="1">
    <source>
        <dbReference type="EMBL" id="KAH6930903.1"/>
    </source>
</evidence>
<gene>
    <name evidence="1" type="ORF">HPB50_020804</name>
</gene>
<proteinExistence type="predicted"/>
<name>A0ACB7SB29_HYAAI</name>
<organism evidence="1 2">
    <name type="scientific">Hyalomma asiaticum</name>
    <name type="common">Tick</name>
    <dbReference type="NCBI Taxonomy" id="266040"/>
    <lineage>
        <taxon>Eukaryota</taxon>
        <taxon>Metazoa</taxon>
        <taxon>Ecdysozoa</taxon>
        <taxon>Arthropoda</taxon>
        <taxon>Chelicerata</taxon>
        <taxon>Arachnida</taxon>
        <taxon>Acari</taxon>
        <taxon>Parasitiformes</taxon>
        <taxon>Ixodida</taxon>
        <taxon>Ixodoidea</taxon>
        <taxon>Ixodidae</taxon>
        <taxon>Hyalomminae</taxon>
        <taxon>Hyalomma</taxon>
    </lineage>
</organism>
<comment type="caution">
    <text evidence="1">The sequence shown here is derived from an EMBL/GenBank/DDBJ whole genome shotgun (WGS) entry which is preliminary data.</text>
</comment>
<reference evidence="1" key="1">
    <citation type="submission" date="2020-05" db="EMBL/GenBank/DDBJ databases">
        <title>Large-scale comparative analyses of tick genomes elucidate their genetic diversity and vector capacities.</title>
        <authorList>
            <person name="Jia N."/>
            <person name="Wang J."/>
            <person name="Shi W."/>
            <person name="Du L."/>
            <person name="Sun Y."/>
            <person name="Zhan W."/>
            <person name="Jiang J."/>
            <person name="Wang Q."/>
            <person name="Zhang B."/>
            <person name="Ji P."/>
            <person name="Sakyi L.B."/>
            <person name="Cui X."/>
            <person name="Yuan T."/>
            <person name="Jiang B."/>
            <person name="Yang W."/>
            <person name="Lam T.T.-Y."/>
            <person name="Chang Q."/>
            <person name="Ding S."/>
            <person name="Wang X."/>
            <person name="Zhu J."/>
            <person name="Ruan X."/>
            <person name="Zhao L."/>
            <person name="Wei J."/>
            <person name="Que T."/>
            <person name="Du C."/>
            <person name="Cheng J."/>
            <person name="Dai P."/>
            <person name="Han X."/>
            <person name="Huang E."/>
            <person name="Gao Y."/>
            <person name="Liu J."/>
            <person name="Shao H."/>
            <person name="Ye R."/>
            <person name="Li L."/>
            <person name="Wei W."/>
            <person name="Wang X."/>
            <person name="Wang C."/>
            <person name="Yang T."/>
            <person name="Huo Q."/>
            <person name="Li W."/>
            <person name="Guo W."/>
            <person name="Chen H."/>
            <person name="Zhou L."/>
            <person name="Ni X."/>
            <person name="Tian J."/>
            <person name="Zhou Y."/>
            <person name="Sheng Y."/>
            <person name="Liu T."/>
            <person name="Pan Y."/>
            <person name="Xia L."/>
            <person name="Li J."/>
            <person name="Zhao F."/>
            <person name="Cao W."/>
        </authorList>
    </citation>
    <scope>NUCLEOTIDE SEQUENCE</scope>
    <source>
        <strain evidence="1">Hyas-2018</strain>
    </source>
</reference>
<protein>
    <submittedName>
        <fullName evidence="1">Uncharacterized protein</fullName>
    </submittedName>
</protein>
<sequence length="229" mass="26190">MKAALTVRHEAGQRVDSAAELAERRGMKVYMVAGTAYPRLLSISPRDYDRQVYRMVTPSSLVTYRQLFSPPVLDEVAASKAVLLSDKTTATYRIAASCQRYPDNEFYFSRDRFFLNPLVVYYSRKQERVMHVMQIWQQKVKRLNEAGIISKWYHDSVSKKVDFSRCPKVQQGEAETLDFEHHRSVFLLIVAGNGVAFAVLVAEMLFAKSVAGAGKVSAVRIYERYQSMR</sequence>
<dbReference type="EMBL" id="CM023485">
    <property type="protein sequence ID" value="KAH6930903.1"/>
    <property type="molecule type" value="Genomic_DNA"/>
</dbReference>
<accession>A0ACB7SB29</accession>
<evidence type="ECO:0000313" key="2">
    <source>
        <dbReference type="Proteomes" id="UP000821845"/>
    </source>
</evidence>
<keyword evidence="2" id="KW-1185">Reference proteome</keyword>
<dbReference type="Proteomes" id="UP000821845">
    <property type="component" value="Chromosome 5"/>
</dbReference>